<dbReference type="GO" id="GO:0016323">
    <property type="term" value="C:basolateral plasma membrane"/>
    <property type="evidence" value="ECO:0007669"/>
    <property type="project" value="TreeGrafter"/>
</dbReference>
<feature type="transmembrane region" description="Helical" evidence="9">
    <location>
        <begin position="123"/>
        <end position="142"/>
    </location>
</feature>
<dbReference type="OrthoDB" id="3222at2759"/>
<sequence>MTINNLTWRNNRRNKMSSNLLLSPIEHFRHSSLRIHNPLIINILSEFLGTFLLVLIGCSSIAQFVISEGKLNNHLQVCLAWGFAIFLSVSVTYKTSSGHLNPAVSLAICSLGKLSIFHYPFYVIAQTFGAFFGAFLCLHIYIDSFNKFDGGIRSIGGINGTGIIFCSFPQSHISLYSAFIDQVVGTGLLLLFVCAIIDPRNKIPNHLHPLFFGFIVFLITSSFGMNLGTPINPARDFGPRLFMLFAGYGLETFSWNNYYFWIPIIAPFIGALIGTWLYQFLVGIHILDENIKENKKDENDIKFNETDNLKLLPNI</sequence>
<evidence type="ECO:0008006" key="12">
    <source>
        <dbReference type="Google" id="ProtNLM"/>
    </source>
</evidence>
<dbReference type="PANTHER" id="PTHR43829">
    <property type="entry name" value="AQUAPORIN OR AQUAGLYCEROPORIN RELATED"/>
    <property type="match status" value="1"/>
</dbReference>
<name>A0A8S9ZKS6_9BILA</name>
<dbReference type="GO" id="GO:0015250">
    <property type="term" value="F:water channel activity"/>
    <property type="evidence" value="ECO:0007669"/>
    <property type="project" value="TreeGrafter"/>
</dbReference>
<comment type="caution">
    <text evidence="10">The sequence shown here is derived from an EMBL/GenBank/DDBJ whole genome shotgun (WGS) entry which is preliminary data.</text>
</comment>
<feature type="transmembrane region" description="Helical" evidence="9">
    <location>
        <begin position="258"/>
        <end position="287"/>
    </location>
</feature>
<feature type="transmembrane region" description="Helical" evidence="9">
    <location>
        <begin position="39"/>
        <end position="62"/>
    </location>
</feature>
<organism evidence="10 11">
    <name type="scientific">Meloidogyne graminicola</name>
    <dbReference type="NCBI Taxonomy" id="189291"/>
    <lineage>
        <taxon>Eukaryota</taxon>
        <taxon>Metazoa</taxon>
        <taxon>Ecdysozoa</taxon>
        <taxon>Nematoda</taxon>
        <taxon>Chromadorea</taxon>
        <taxon>Rhabditida</taxon>
        <taxon>Tylenchina</taxon>
        <taxon>Tylenchomorpha</taxon>
        <taxon>Tylenchoidea</taxon>
        <taxon>Meloidogynidae</taxon>
        <taxon>Meloidogyninae</taxon>
        <taxon>Meloidogyne</taxon>
    </lineage>
</organism>
<dbReference type="Gene3D" id="1.20.1080.10">
    <property type="entry name" value="Glycerol uptake facilitator protein"/>
    <property type="match status" value="1"/>
</dbReference>
<evidence type="ECO:0000256" key="4">
    <source>
        <dbReference type="ARBA" id="ARBA00022692"/>
    </source>
</evidence>
<evidence type="ECO:0000256" key="3">
    <source>
        <dbReference type="ARBA" id="ARBA00022448"/>
    </source>
</evidence>
<evidence type="ECO:0000256" key="2">
    <source>
        <dbReference type="ARBA" id="ARBA00006175"/>
    </source>
</evidence>
<accession>A0A8S9ZKS6</accession>
<proteinExistence type="inferred from homology"/>
<dbReference type="Pfam" id="PF00230">
    <property type="entry name" value="MIP"/>
    <property type="match status" value="1"/>
</dbReference>
<reference evidence="10" key="1">
    <citation type="journal article" date="2020" name="Ecol. Evol.">
        <title>Genome structure and content of the rice root-knot nematode (Meloidogyne graminicola).</title>
        <authorList>
            <person name="Phan N.T."/>
            <person name="Danchin E.G.J."/>
            <person name="Klopp C."/>
            <person name="Perfus-Barbeoch L."/>
            <person name="Kozlowski D.K."/>
            <person name="Koutsovoulos G.D."/>
            <person name="Lopez-Roques C."/>
            <person name="Bouchez O."/>
            <person name="Zahm M."/>
            <person name="Besnard G."/>
            <person name="Bellafiore S."/>
        </authorList>
    </citation>
    <scope>NUCLEOTIDE SEQUENCE</scope>
    <source>
        <strain evidence="10">VN-18</strain>
    </source>
</reference>
<evidence type="ECO:0000256" key="9">
    <source>
        <dbReference type="SAM" id="Phobius"/>
    </source>
</evidence>
<dbReference type="EMBL" id="JABEBT010000068">
    <property type="protein sequence ID" value="KAF7633891.1"/>
    <property type="molecule type" value="Genomic_DNA"/>
</dbReference>
<evidence type="ECO:0000313" key="11">
    <source>
        <dbReference type="Proteomes" id="UP000605970"/>
    </source>
</evidence>
<dbReference type="InterPro" id="IPR023271">
    <property type="entry name" value="Aquaporin-like"/>
</dbReference>
<evidence type="ECO:0000256" key="1">
    <source>
        <dbReference type="ARBA" id="ARBA00004141"/>
    </source>
</evidence>
<dbReference type="InterPro" id="IPR050363">
    <property type="entry name" value="MIP/Aquaporin"/>
</dbReference>
<feature type="transmembrane region" description="Helical" evidence="9">
    <location>
        <begin position="154"/>
        <end position="173"/>
    </location>
</feature>
<keyword evidence="4 8" id="KW-0812">Transmembrane</keyword>
<dbReference type="CDD" id="cd00333">
    <property type="entry name" value="MIP"/>
    <property type="match status" value="1"/>
</dbReference>
<protein>
    <recommendedName>
        <fullName evidence="12">Aquaporin</fullName>
    </recommendedName>
</protein>
<dbReference type="PROSITE" id="PS00221">
    <property type="entry name" value="MIP"/>
    <property type="match status" value="1"/>
</dbReference>
<gene>
    <name evidence="10" type="ORF">Mgra_00006753</name>
</gene>
<keyword evidence="5 9" id="KW-1133">Transmembrane helix</keyword>
<dbReference type="InterPro" id="IPR022357">
    <property type="entry name" value="MIP_CS"/>
</dbReference>
<evidence type="ECO:0000256" key="8">
    <source>
        <dbReference type="RuleBase" id="RU000477"/>
    </source>
</evidence>
<feature type="transmembrane region" description="Helical" evidence="9">
    <location>
        <begin position="209"/>
        <end position="227"/>
    </location>
</feature>
<dbReference type="Proteomes" id="UP000605970">
    <property type="component" value="Unassembled WGS sequence"/>
</dbReference>
<dbReference type="PANTHER" id="PTHR43829:SF5">
    <property type="entry name" value="AQUAPORIN-9"/>
    <property type="match status" value="1"/>
</dbReference>
<dbReference type="GO" id="GO:0015254">
    <property type="term" value="F:glycerol channel activity"/>
    <property type="evidence" value="ECO:0007669"/>
    <property type="project" value="TreeGrafter"/>
</dbReference>
<keyword evidence="6 9" id="KW-0472">Membrane</keyword>
<dbReference type="AlphaFoldDB" id="A0A8S9ZKS6"/>
<dbReference type="NCBIfam" id="TIGR00861">
    <property type="entry name" value="MIP"/>
    <property type="match status" value="1"/>
</dbReference>
<comment type="similarity">
    <text evidence="2 8">Belongs to the MIP/aquaporin (TC 1.A.8) family.</text>
</comment>
<comment type="function">
    <text evidence="7">Aquaglyceroporin that may modulate the water content and osmolytes during anhydrobiosis.</text>
</comment>
<evidence type="ECO:0000256" key="5">
    <source>
        <dbReference type="ARBA" id="ARBA00022989"/>
    </source>
</evidence>
<evidence type="ECO:0000313" key="10">
    <source>
        <dbReference type="EMBL" id="KAF7633891.1"/>
    </source>
</evidence>
<keyword evidence="3 8" id="KW-0813">Transport</keyword>
<dbReference type="InterPro" id="IPR000425">
    <property type="entry name" value="MIP"/>
</dbReference>
<dbReference type="SUPFAM" id="SSF81338">
    <property type="entry name" value="Aquaporin-like"/>
    <property type="match status" value="1"/>
</dbReference>
<comment type="subcellular location">
    <subcellularLocation>
        <location evidence="1">Membrane</location>
        <topology evidence="1">Multi-pass membrane protein</topology>
    </subcellularLocation>
</comment>
<keyword evidence="11" id="KW-1185">Reference proteome</keyword>
<evidence type="ECO:0000256" key="7">
    <source>
        <dbReference type="ARBA" id="ARBA00045280"/>
    </source>
</evidence>
<evidence type="ECO:0000256" key="6">
    <source>
        <dbReference type="ARBA" id="ARBA00023136"/>
    </source>
</evidence>
<feature type="transmembrane region" description="Helical" evidence="9">
    <location>
        <begin position="179"/>
        <end position="197"/>
    </location>
</feature>
<dbReference type="PRINTS" id="PR00783">
    <property type="entry name" value="MINTRINSICP"/>
</dbReference>